<dbReference type="Gene3D" id="1.10.30.50">
    <property type="match status" value="1"/>
</dbReference>
<feature type="domain" description="HNH" evidence="1">
    <location>
        <begin position="101"/>
        <end position="155"/>
    </location>
</feature>
<name>B8I0D2_RUMCH</name>
<evidence type="ECO:0000313" key="3">
    <source>
        <dbReference type="Proteomes" id="UP000001349"/>
    </source>
</evidence>
<keyword evidence="3" id="KW-1185">Reference proteome</keyword>
<dbReference type="HOGENOM" id="CLU_1515340_0_0_9"/>
<dbReference type="KEGG" id="cce:Ccel_3167"/>
<dbReference type="EMBL" id="CP001348">
    <property type="protein sequence ID" value="ACL77458.1"/>
    <property type="molecule type" value="Genomic_DNA"/>
</dbReference>
<dbReference type="CDD" id="cd00085">
    <property type="entry name" value="HNHc"/>
    <property type="match status" value="1"/>
</dbReference>
<gene>
    <name evidence="2" type="ordered locus">Ccel_3167</name>
</gene>
<dbReference type="AlphaFoldDB" id="B8I0D2"/>
<organism evidence="2 3">
    <name type="scientific">Ruminiclostridium cellulolyticum (strain ATCC 35319 / DSM 5812 / JCM 6584 / H10)</name>
    <name type="common">Clostridium cellulolyticum</name>
    <dbReference type="NCBI Taxonomy" id="394503"/>
    <lineage>
        <taxon>Bacteria</taxon>
        <taxon>Bacillati</taxon>
        <taxon>Bacillota</taxon>
        <taxon>Clostridia</taxon>
        <taxon>Eubacteriales</taxon>
        <taxon>Oscillospiraceae</taxon>
        <taxon>Ruminiclostridium</taxon>
    </lineage>
</organism>
<reference evidence="2 3" key="1">
    <citation type="submission" date="2009-01" db="EMBL/GenBank/DDBJ databases">
        <title>Complete sequence of Clostridium cellulolyticum H10.</title>
        <authorList>
            <consortium name="US DOE Joint Genome Institute"/>
            <person name="Lucas S."/>
            <person name="Copeland A."/>
            <person name="Lapidus A."/>
            <person name="Glavina del Rio T."/>
            <person name="Dalin E."/>
            <person name="Tice H."/>
            <person name="Bruce D."/>
            <person name="Goodwin L."/>
            <person name="Pitluck S."/>
            <person name="Chertkov O."/>
            <person name="Saunders E."/>
            <person name="Brettin T."/>
            <person name="Detter J.C."/>
            <person name="Han C."/>
            <person name="Larimer F."/>
            <person name="Land M."/>
            <person name="Hauser L."/>
            <person name="Kyrpides N."/>
            <person name="Ivanova N."/>
            <person name="Zhou J."/>
            <person name="Richardson P."/>
        </authorList>
    </citation>
    <scope>NUCLEOTIDE SEQUENCE [LARGE SCALE GENOMIC DNA]</scope>
    <source>
        <strain evidence="3">ATCC 35319 / DSM 5812 / JCM 6584 / H10</strain>
    </source>
</reference>
<keyword evidence="2" id="KW-0255">Endonuclease</keyword>
<dbReference type="GO" id="GO:0008270">
    <property type="term" value="F:zinc ion binding"/>
    <property type="evidence" value="ECO:0007669"/>
    <property type="project" value="InterPro"/>
</dbReference>
<dbReference type="Pfam" id="PF01844">
    <property type="entry name" value="HNH"/>
    <property type="match status" value="1"/>
</dbReference>
<dbReference type="eggNOG" id="ENOG5034AJP">
    <property type="taxonomic scope" value="Bacteria"/>
</dbReference>
<dbReference type="Proteomes" id="UP000001349">
    <property type="component" value="Chromosome"/>
</dbReference>
<protein>
    <submittedName>
        <fullName evidence="2">HNH endonuclease</fullName>
    </submittedName>
</protein>
<proteinExistence type="predicted"/>
<dbReference type="InterPro" id="IPR003615">
    <property type="entry name" value="HNH_nuc"/>
</dbReference>
<evidence type="ECO:0000313" key="2">
    <source>
        <dbReference type="EMBL" id="ACL77458.1"/>
    </source>
</evidence>
<dbReference type="RefSeq" id="WP_015926516.1">
    <property type="nucleotide sequence ID" value="NC_011898.1"/>
</dbReference>
<dbReference type="GO" id="GO:0004519">
    <property type="term" value="F:endonuclease activity"/>
    <property type="evidence" value="ECO:0007669"/>
    <property type="project" value="UniProtKB-KW"/>
</dbReference>
<evidence type="ECO:0000259" key="1">
    <source>
        <dbReference type="Pfam" id="PF01844"/>
    </source>
</evidence>
<dbReference type="InterPro" id="IPR002711">
    <property type="entry name" value="HNH"/>
</dbReference>
<accession>B8I0D2</accession>
<keyword evidence="2" id="KW-0378">Hydrolase</keyword>
<sequence length="177" mass="20602">MNINRLKEGEKNLPYNNKGKRYWLSLWNYAKQYPNDNILYQMPDYRADKNTCKWCGQSLKSKRQQSYCCEDCKIEFQRLAVWGRGVAPLPYRILCRDNFTCKECGLFAAYKNKHGLFVPIAVGLDVHHLIQVSEGGTDQQNNLITICNDCHNQIHGIRSNSKKNLVKSSIYYSELKI</sequence>
<keyword evidence="2" id="KW-0540">Nuclease</keyword>
<dbReference type="GO" id="GO:0003676">
    <property type="term" value="F:nucleic acid binding"/>
    <property type="evidence" value="ECO:0007669"/>
    <property type="project" value="InterPro"/>
</dbReference>
<dbReference type="STRING" id="394503.Ccel_3167"/>